<evidence type="ECO:0000313" key="1">
    <source>
        <dbReference type="EMBL" id="BDR56977.1"/>
    </source>
</evidence>
<dbReference type="AlphaFoldDB" id="A0AAU9CSK3"/>
<organism evidence="1 2">
    <name type="scientific">Xylocopilactobacillus apis</name>
    <dbReference type="NCBI Taxonomy" id="2932183"/>
    <lineage>
        <taxon>Bacteria</taxon>
        <taxon>Bacillati</taxon>
        <taxon>Bacillota</taxon>
        <taxon>Bacilli</taxon>
        <taxon>Lactobacillales</taxon>
        <taxon>Lactobacillaceae</taxon>
        <taxon>Xylocopilactobacillus</taxon>
    </lineage>
</organism>
<name>A0AAU9CSK3_9LACO</name>
<dbReference type="RefSeq" id="WP_317695627.1">
    <property type="nucleotide sequence ID" value="NZ_AP026801.1"/>
</dbReference>
<keyword evidence="2" id="KW-1185">Reference proteome</keyword>
<dbReference type="EMBL" id="AP026801">
    <property type="protein sequence ID" value="BDR56977.1"/>
    <property type="molecule type" value="Genomic_DNA"/>
</dbReference>
<dbReference type="Proteomes" id="UP001321804">
    <property type="component" value="Chromosome"/>
</dbReference>
<reference evidence="1 2" key="1">
    <citation type="journal article" date="2023" name="Microbiol. Spectr.">
        <title>Symbiosis of Carpenter Bees with Uncharacterized Lactic Acid Bacteria Showing NAD Auxotrophy.</title>
        <authorList>
            <person name="Kawasaki S."/>
            <person name="Ozawa K."/>
            <person name="Mori T."/>
            <person name="Yamamoto A."/>
            <person name="Ito M."/>
            <person name="Ohkuma M."/>
            <person name="Sakamoto M."/>
            <person name="Matsutani M."/>
        </authorList>
    </citation>
    <scope>NUCLEOTIDE SEQUENCE [LARGE SCALE GENOMIC DNA]</scope>
    <source>
        <strain evidence="1 2">KimC2</strain>
    </source>
</reference>
<protein>
    <recommendedName>
        <fullName evidence="3">DUF956 domain-containing protein</fullName>
    </recommendedName>
</protein>
<gene>
    <name evidence="1" type="ORF">KIMC2_15390</name>
</gene>
<sequence length="123" mass="14444">MVESINTKSELVERGTSLQGIPTYGSIMIGDKGFEYYNEKNVRDFYQIPWTEIEYVLVSVNFGGRWIPRFAIQTKKNGTYSFASKDPKRVLRQIREHIPADRIRKSLTFLQVLTRPFRKKKHS</sequence>
<dbReference type="KEGG" id="xak:KIMC2_15390"/>
<dbReference type="Pfam" id="PF06115">
    <property type="entry name" value="DUF956"/>
    <property type="match status" value="1"/>
</dbReference>
<evidence type="ECO:0008006" key="3">
    <source>
        <dbReference type="Google" id="ProtNLM"/>
    </source>
</evidence>
<evidence type="ECO:0000313" key="2">
    <source>
        <dbReference type="Proteomes" id="UP001321804"/>
    </source>
</evidence>
<dbReference type="InterPro" id="IPR010360">
    <property type="entry name" value="DUF956"/>
</dbReference>
<proteinExistence type="predicted"/>
<accession>A0AAU9CSK3</accession>
<dbReference type="PIRSF" id="PIRSF021265">
    <property type="entry name" value="DUF956"/>
    <property type="match status" value="1"/>
</dbReference>